<feature type="compositionally biased region" description="Low complexity" evidence="6">
    <location>
        <begin position="622"/>
        <end position="634"/>
    </location>
</feature>
<feature type="active site" evidence="5">
    <location>
        <position position="374"/>
    </location>
</feature>
<proteinExistence type="inferred from homology"/>
<keyword evidence="2 5" id="KW-0489">Methyltransferase</keyword>
<dbReference type="InterPro" id="IPR050390">
    <property type="entry name" value="C5-Methyltransferase"/>
</dbReference>
<reference evidence="7 8" key="1">
    <citation type="submission" date="2024-01" db="EMBL/GenBank/DDBJ databases">
        <title>Complete genome of Cladobotryum mycophilum ATHUM6906.</title>
        <authorList>
            <person name="Christinaki A.C."/>
            <person name="Myridakis A.I."/>
            <person name="Kouvelis V.N."/>
        </authorList>
    </citation>
    <scope>NUCLEOTIDE SEQUENCE [LARGE SCALE GENOMIC DNA]</scope>
    <source>
        <strain evidence="7 8">ATHUM6906</strain>
    </source>
</reference>
<dbReference type="PROSITE" id="PS00095">
    <property type="entry name" value="C5_MTASE_2"/>
    <property type="match status" value="1"/>
</dbReference>
<name>A0ABR0T2X6_9HYPO</name>
<comment type="caution">
    <text evidence="7">The sequence shown here is derived from an EMBL/GenBank/DDBJ whole genome shotgun (WGS) entry which is preliminary data.</text>
</comment>
<feature type="region of interest" description="Disordered" evidence="6">
    <location>
        <begin position="1"/>
        <end position="40"/>
    </location>
</feature>
<dbReference type="Proteomes" id="UP001338125">
    <property type="component" value="Unassembled WGS sequence"/>
</dbReference>
<dbReference type="EMBL" id="JAVFKD010000001">
    <property type="protein sequence ID" value="KAK5998800.1"/>
    <property type="molecule type" value="Genomic_DNA"/>
</dbReference>
<evidence type="ECO:0000256" key="1">
    <source>
        <dbReference type="ARBA" id="ARBA00011975"/>
    </source>
</evidence>
<evidence type="ECO:0000256" key="3">
    <source>
        <dbReference type="ARBA" id="ARBA00022679"/>
    </source>
</evidence>
<evidence type="ECO:0000256" key="6">
    <source>
        <dbReference type="SAM" id="MobiDB-lite"/>
    </source>
</evidence>
<comment type="similarity">
    <text evidence="5">Belongs to the class I-like SAM-binding methyltransferase superfamily. C5-methyltransferase family.</text>
</comment>
<dbReference type="Gene3D" id="3.90.120.10">
    <property type="entry name" value="DNA Methylase, subunit A, domain 2"/>
    <property type="match status" value="1"/>
</dbReference>
<organism evidence="7 8">
    <name type="scientific">Cladobotryum mycophilum</name>
    <dbReference type="NCBI Taxonomy" id="491253"/>
    <lineage>
        <taxon>Eukaryota</taxon>
        <taxon>Fungi</taxon>
        <taxon>Dikarya</taxon>
        <taxon>Ascomycota</taxon>
        <taxon>Pezizomycotina</taxon>
        <taxon>Sordariomycetes</taxon>
        <taxon>Hypocreomycetidae</taxon>
        <taxon>Hypocreales</taxon>
        <taxon>Hypocreaceae</taxon>
        <taxon>Cladobotryum</taxon>
    </lineage>
</organism>
<evidence type="ECO:0000313" key="7">
    <source>
        <dbReference type="EMBL" id="KAK5998800.1"/>
    </source>
</evidence>
<evidence type="ECO:0000256" key="2">
    <source>
        <dbReference type="ARBA" id="ARBA00022603"/>
    </source>
</evidence>
<dbReference type="PANTHER" id="PTHR10629">
    <property type="entry name" value="CYTOSINE-SPECIFIC METHYLTRANSFERASE"/>
    <property type="match status" value="1"/>
</dbReference>
<evidence type="ECO:0000256" key="4">
    <source>
        <dbReference type="ARBA" id="ARBA00022691"/>
    </source>
</evidence>
<accession>A0ABR0T2X6</accession>
<sequence length="662" mass="75096">MPLSQTTEDEVQFLTSRNPTTTRSSSTESSRTIGRGEREGPFGLFDNEAIDLTTYESEVVIPDSLQDGEFPLESIRQASGATLRRGDFIQVRPFQLGAYEIEFVQIQMLAQGQEGTHKIRGIPFARTRRLLGKLPRKLNEVVMILHIQRFGNVTAEPHLVDVPLRSIVKKRTLIITNATYKDRSYDTWSIYRHVRGKDRRRLIVESKGHLVCRWKFKIYLSFKGHKLKPDETLIERIHWEEAPDPRYRMSEEAICNQWRGGRIKGGSWCPSGLFDESVIDLEESSQSPSFRKRRSAGQKYTMFDSFSGAGGVSRGAQSAGFHIQGAVDKSPEVWETYKLNFSNAELFEMSVDEFIRTTVGRGMRADVLHLSPPCQYFSPAHTRAAAHDETNIYALLSCHQLIEKLRPRIITLEQTFGIVHDQHDQYLTALIGDFTQQGYSIRWKIVRLCTWGLAQDRKRLIMIAAGPGERLPPFPDPTHSENGGGGLKPFTTIRQAISGLRHGHYWHNIDSTKHYEPLKPPLNADQLAGTITTGGSDAYYYPDGTRDFTVREYACLQGFPRSHRFVGNKTSVKRQIGNAFAPNTVRVLYKHLEDWLLKEDGMVRYQPSVENLTIVDGDDSDASSPWSSSSGAASLPEVDDEFEAARPERNRIRDILNFVDLT</sequence>
<feature type="compositionally biased region" description="Low complexity" evidence="6">
    <location>
        <begin position="15"/>
        <end position="32"/>
    </location>
</feature>
<evidence type="ECO:0000313" key="8">
    <source>
        <dbReference type="Proteomes" id="UP001338125"/>
    </source>
</evidence>
<dbReference type="PRINTS" id="PR00105">
    <property type="entry name" value="C5METTRFRASE"/>
</dbReference>
<keyword evidence="8" id="KW-1185">Reference proteome</keyword>
<keyword evidence="3 5" id="KW-0808">Transferase</keyword>
<dbReference type="PANTHER" id="PTHR10629:SF52">
    <property type="entry name" value="DNA (CYTOSINE-5)-METHYLTRANSFERASE 1"/>
    <property type="match status" value="1"/>
</dbReference>
<dbReference type="Gene3D" id="3.40.50.150">
    <property type="entry name" value="Vaccinia Virus protein VP39"/>
    <property type="match status" value="1"/>
</dbReference>
<dbReference type="InterPro" id="IPR031303">
    <property type="entry name" value="C5_meth_CS"/>
</dbReference>
<feature type="region of interest" description="Disordered" evidence="6">
    <location>
        <begin position="616"/>
        <end position="642"/>
    </location>
</feature>
<dbReference type="EC" id="2.1.1.37" evidence="1"/>
<dbReference type="Pfam" id="PF00145">
    <property type="entry name" value="DNA_methylase"/>
    <property type="match status" value="2"/>
</dbReference>
<dbReference type="InterPro" id="IPR001525">
    <property type="entry name" value="C5_MeTfrase"/>
</dbReference>
<protein>
    <recommendedName>
        <fullName evidence="1">DNA (cytosine-5-)-methyltransferase</fullName>
        <ecNumber evidence="1">2.1.1.37</ecNumber>
    </recommendedName>
</protein>
<keyword evidence="4 5" id="KW-0949">S-adenosyl-L-methionine</keyword>
<dbReference type="PROSITE" id="PS51679">
    <property type="entry name" value="SAM_MT_C5"/>
    <property type="match status" value="1"/>
</dbReference>
<dbReference type="InterPro" id="IPR029063">
    <property type="entry name" value="SAM-dependent_MTases_sf"/>
</dbReference>
<evidence type="ECO:0000256" key="5">
    <source>
        <dbReference type="PROSITE-ProRule" id="PRU01016"/>
    </source>
</evidence>
<gene>
    <name evidence="7" type="ORF">PT974_01183</name>
</gene>
<dbReference type="SUPFAM" id="SSF53335">
    <property type="entry name" value="S-adenosyl-L-methionine-dependent methyltransferases"/>
    <property type="match status" value="1"/>
</dbReference>